<comment type="caution">
    <text evidence="4">The sequence shown here is derived from an EMBL/GenBank/DDBJ whole genome shotgun (WGS) entry which is preliminary data.</text>
</comment>
<dbReference type="Pfam" id="PF13406">
    <property type="entry name" value="SLT_2"/>
    <property type="match status" value="1"/>
</dbReference>
<dbReference type="RefSeq" id="WP_188420269.1">
    <property type="nucleotide sequence ID" value="NZ_BMDP01000002.1"/>
</dbReference>
<gene>
    <name evidence="4" type="ORF">GCM10011430_13600</name>
</gene>
<dbReference type="SUPFAM" id="SSF53955">
    <property type="entry name" value="Lysozyme-like"/>
    <property type="match status" value="1"/>
</dbReference>
<evidence type="ECO:0000259" key="3">
    <source>
        <dbReference type="Pfam" id="PF13406"/>
    </source>
</evidence>
<protein>
    <recommendedName>
        <fullName evidence="3">Transglycosylase SLT domain-containing protein</fullName>
    </recommendedName>
</protein>
<keyword evidence="5" id="KW-1185">Reference proteome</keyword>
<dbReference type="PROSITE" id="PS51257">
    <property type="entry name" value="PROKAR_LIPOPROTEIN"/>
    <property type="match status" value="1"/>
</dbReference>
<accession>A0A8J3AZ57</accession>
<dbReference type="PANTHER" id="PTHR30163">
    <property type="entry name" value="MEMBRANE-BOUND LYTIC MUREIN TRANSGLYCOSYLASE B"/>
    <property type="match status" value="1"/>
</dbReference>
<dbReference type="EMBL" id="BMDP01000002">
    <property type="protein sequence ID" value="GGI54186.1"/>
    <property type="molecule type" value="Genomic_DNA"/>
</dbReference>
<feature type="domain" description="Transglycosylase SLT" evidence="3">
    <location>
        <begin position="59"/>
        <end position="360"/>
    </location>
</feature>
<dbReference type="NCBIfam" id="TIGR02282">
    <property type="entry name" value="MltB"/>
    <property type="match status" value="1"/>
</dbReference>
<reference evidence="4" key="2">
    <citation type="submission" date="2020-09" db="EMBL/GenBank/DDBJ databases">
        <authorList>
            <person name="Sun Q."/>
            <person name="Sedlacek I."/>
        </authorList>
    </citation>
    <scope>NUCLEOTIDE SEQUENCE</scope>
    <source>
        <strain evidence="4">CCM 7664</strain>
    </source>
</reference>
<dbReference type="GO" id="GO:0008933">
    <property type="term" value="F:peptidoglycan lytic transglycosylase activity"/>
    <property type="evidence" value="ECO:0007669"/>
    <property type="project" value="TreeGrafter"/>
</dbReference>
<keyword evidence="2" id="KW-0732">Signal</keyword>
<dbReference type="PANTHER" id="PTHR30163:SF9">
    <property type="entry name" value="MEMBRANE-BOUND LYTIC MUREIN TRANSGLYCOSYLASE B"/>
    <property type="match status" value="1"/>
</dbReference>
<name>A0A8J3AZ57_9BURK</name>
<evidence type="ECO:0000313" key="4">
    <source>
        <dbReference type="EMBL" id="GGI54186.1"/>
    </source>
</evidence>
<reference evidence="4" key="1">
    <citation type="journal article" date="2014" name="Int. J. Syst. Evol. Microbiol.">
        <title>Complete genome sequence of Corynebacterium casei LMG S-19264T (=DSM 44701T), isolated from a smear-ripened cheese.</title>
        <authorList>
            <consortium name="US DOE Joint Genome Institute (JGI-PGF)"/>
            <person name="Walter F."/>
            <person name="Albersmeier A."/>
            <person name="Kalinowski J."/>
            <person name="Ruckert C."/>
        </authorList>
    </citation>
    <scope>NUCLEOTIDE SEQUENCE</scope>
    <source>
        <strain evidence="4">CCM 7664</strain>
    </source>
</reference>
<proteinExistence type="predicted"/>
<evidence type="ECO:0000313" key="5">
    <source>
        <dbReference type="Proteomes" id="UP000627205"/>
    </source>
</evidence>
<dbReference type="Gene3D" id="1.10.530.10">
    <property type="match status" value="1"/>
</dbReference>
<sequence>MKFSFSRRKTVSLLALSSILALAGCATAGESGRKAAPQAKTKKAVKPVQGEAFTDFSQRSDIDAFIDDMVARNGFDRAELQATLDQTQYVERAVQLMMPAPPGKPKNWTAYRSRFVEPVRIDAGVAFWNTYADALSRAETQYGVPAEIIVAILGVETIYGRNTGNFRVMDAIATLAFAYPDTPNRTARMAYFRRELENTLLFARDERIDPFSLLGSYAGAIGWPQFMPGSIRKYAVDFDGNGHIDLRNSPVDAIGSVAHFLVEHGWRHGEPLAFPVVVDPTRNDWQRFLNQGLTAKFSLEELKSAGVIPTSEPPADMSYGLVDLQNGDGPTDYWLGANNFFAITQYNRSFFYAMSVIDLSRAIRSARVQ</sequence>
<dbReference type="InterPro" id="IPR023346">
    <property type="entry name" value="Lysozyme-like_dom_sf"/>
</dbReference>
<dbReference type="Gene3D" id="1.10.8.350">
    <property type="entry name" value="Bacterial muramidase"/>
    <property type="match status" value="1"/>
</dbReference>
<evidence type="ECO:0000256" key="1">
    <source>
        <dbReference type="PIRSR" id="PIRSR611757-1"/>
    </source>
</evidence>
<dbReference type="InterPro" id="IPR011757">
    <property type="entry name" value="Lytic_transglycosylase_MltB"/>
</dbReference>
<dbReference type="CDD" id="cd13399">
    <property type="entry name" value="Slt35-like"/>
    <property type="match status" value="1"/>
</dbReference>
<dbReference type="Proteomes" id="UP000627205">
    <property type="component" value="Unassembled WGS sequence"/>
</dbReference>
<evidence type="ECO:0000256" key="2">
    <source>
        <dbReference type="SAM" id="SignalP"/>
    </source>
</evidence>
<dbReference type="GO" id="GO:0009253">
    <property type="term" value="P:peptidoglycan catabolic process"/>
    <property type="evidence" value="ECO:0007669"/>
    <property type="project" value="TreeGrafter"/>
</dbReference>
<dbReference type="FunFam" id="1.10.8.350:FF:000001">
    <property type="entry name" value="Lytic murein transglycosylase B"/>
    <property type="match status" value="1"/>
</dbReference>
<feature type="active site" evidence="1">
    <location>
        <position position="156"/>
    </location>
</feature>
<feature type="signal peptide" evidence="2">
    <location>
        <begin position="1"/>
        <end position="28"/>
    </location>
</feature>
<dbReference type="AlphaFoldDB" id="A0A8J3AZ57"/>
<organism evidence="4 5">
    <name type="scientific">Oxalicibacterium solurbis</name>
    <dbReference type="NCBI Taxonomy" id="69280"/>
    <lineage>
        <taxon>Bacteria</taxon>
        <taxon>Pseudomonadati</taxon>
        <taxon>Pseudomonadota</taxon>
        <taxon>Betaproteobacteria</taxon>
        <taxon>Burkholderiales</taxon>
        <taxon>Oxalobacteraceae</taxon>
        <taxon>Oxalicibacterium</taxon>
    </lineage>
</organism>
<feature type="chain" id="PRO_5035146131" description="Transglycosylase SLT domain-containing protein" evidence="2">
    <location>
        <begin position="29"/>
        <end position="369"/>
    </location>
</feature>
<dbReference type="InterPro" id="IPR043426">
    <property type="entry name" value="MltB-like"/>
</dbReference>
<dbReference type="InterPro" id="IPR031304">
    <property type="entry name" value="SLT_2"/>
</dbReference>